<dbReference type="Proteomes" id="UP001149090">
    <property type="component" value="Unassembled WGS sequence"/>
</dbReference>
<dbReference type="PANTHER" id="PTHR13318:SF95">
    <property type="entry name" value="F-BOX PROTEIN YLR352W"/>
    <property type="match status" value="1"/>
</dbReference>
<dbReference type="Pfam" id="PF25372">
    <property type="entry name" value="DUF7885"/>
    <property type="match status" value="1"/>
</dbReference>
<protein>
    <submittedName>
        <fullName evidence="2">F-box and leucine-rich repeat protein</fullName>
    </submittedName>
</protein>
<proteinExistence type="predicted"/>
<evidence type="ECO:0000313" key="2">
    <source>
        <dbReference type="EMBL" id="KAJ5074735.1"/>
    </source>
</evidence>
<comment type="caution">
    <text evidence="2">The sequence shown here is derived from an EMBL/GenBank/DDBJ whole genome shotgun (WGS) entry which is preliminary data.</text>
</comment>
<dbReference type="Pfam" id="PF13516">
    <property type="entry name" value="LRR_6"/>
    <property type="match status" value="2"/>
</dbReference>
<dbReference type="SUPFAM" id="SSF52047">
    <property type="entry name" value="RNI-like"/>
    <property type="match status" value="2"/>
</dbReference>
<dbReference type="SMART" id="SM00367">
    <property type="entry name" value="LRR_CC"/>
    <property type="match status" value="9"/>
</dbReference>
<evidence type="ECO:0000313" key="3">
    <source>
        <dbReference type="Proteomes" id="UP001149090"/>
    </source>
</evidence>
<feature type="domain" description="F-box/LRR-repeat protein 15-like leucin rich repeat" evidence="1">
    <location>
        <begin position="230"/>
        <end position="407"/>
    </location>
</feature>
<dbReference type="InterPro" id="IPR057207">
    <property type="entry name" value="FBXL15_LRR"/>
</dbReference>
<dbReference type="GO" id="GO:0031146">
    <property type="term" value="P:SCF-dependent proteasomal ubiquitin-dependent protein catabolic process"/>
    <property type="evidence" value="ECO:0007669"/>
    <property type="project" value="TreeGrafter"/>
</dbReference>
<dbReference type="InterPro" id="IPR032675">
    <property type="entry name" value="LRR_dom_sf"/>
</dbReference>
<dbReference type="PANTHER" id="PTHR13318">
    <property type="entry name" value="PARTNER OF PAIRED, ISOFORM B-RELATED"/>
    <property type="match status" value="1"/>
</dbReference>
<dbReference type="Gene3D" id="3.80.10.10">
    <property type="entry name" value="Ribonuclease Inhibitor"/>
    <property type="match status" value="3"/>
</dbReference>
<dbReference type="EMBL" id="JAPDFW010000069">
    <property type="protein sequence ID" value="KAJ5074735.1"/>
    <property type="molecule type" value="Genomic_DNA"/>
</dbReference>
<dbReference type="OrthoDB" id="10257471at2759"/>
<accession>A0A9Q0LP74</accession>
<dbReference type="AlphaFoldDB" id="A0A9Q0LP74"/>
<dbReference type="InterPro" id="IPR001611">
    <property type="entry name" value="Leu-rich_rpt"/>
</dbReference>
<evidence type="ECO:0000259" key="1">
    <source>
        <dbReference type="Pfam" id="PF25372"/>
    </source>
</evidence>
<organism evidence="2 3">
    <name type="scientific">Anaeramoeba ignava</name>
    <name type="common">Anaerobic marine amoeba</name>
    <dbReference type="NCBI Taxonomy" id="1746090"/>
    <lineage>
        <taxon>Eukaryota</taxon>
        <taxon>Metamonada</taxon>
        <taxon>Anaeramoebidae</taxon>
        <taxon>Anaeramoeba</taxon>
    </lineage>
</organism>
<dbReference type="InterPro" id="IPR006553">
    <property type="entry name" value="Leu-rich_rpt_Cys-con_subtyp"/>
</dbReference>
<gene>
    <name evidence="2" type="ORF">M0811_08090</name>
</gene>
<dbReference type="GO" id="GO:0019005">
    <property type="term" value="C:SCF ubiquitin ligase complex"/>
    <property type="evidence" value="ECO:0007669"/>
    <property type="project" value="TreeGrafter"/>
</dbReference>
<sequence>MKKSMMNHLQFLKTLKKGKNLQILNLSKLYEQIGDWGFKSISKLTELRILNLDNCVFLRDNHIELIVSNCHYLYSLNISGCEDITDLSVKYIAHYCNYRLKELWIEILETFGKTCYKIKYLNISNHPELSPQDFGLLIENLLDLRTLIINDCGFTDEHFSYISNTCHLLEKFSGNFSQITNDGLSKIIKKNENLKSLRIRNCPNLTDEGFQIFSENKTIKLSILSCGPFISDQGFYKFFHYPNSLEKLEEITFDSCYYISDYTLRILSSISSNLRCVCLSRCPISSNGIQSLFFKEKYPKIRSINLDYCILCDQKAPILISSKCPNIASLGIAGISIKDIDLNLISKNSSQIKLINISHCYQITDHGLILFAEGEARKTIEFFRCSFCSQITTSGIKKLSENCLYLQMIDIQGIRGLDPIILWKIKKRSKNNSNIPIRFWESSLEFDITTD</sequence>
<keyword evidence="3" id="KW-1185">Reference proteome</keyword>
<name>A0A9Q0LP74_ANAIG</name>
<reference evidence="2" key="1">
    <citation type="submission" date="2022-10" db="EMBL/GenBank/DDBJ databases">
        <title>Novel sulphate-reducing endosymbionts in the free-living metamonad Anaeramoeba.</title>
        <authorList>
            <person name="Jerlstrom-Hultqvist J."/>
            <person name="Cepicka I."/>
            <person name="Gallot-Lavallee L."/>
            <person name="Salas-Leiva D."/>
            <person name="Curtis B.A."/>
            <person name="Zahonova K."/>
            <person name="Pipaliya S."/>
            <person name="Dacks J."/>
            <person name="Roger A.J."/>
        </authorList>
    </citation>
    <scope>NUCLEOTIDE SEQUENCE</scope>
    <source>
        <strain evidence="2">BMAN</strain>
    </source>
</reference>
<dbReference type="OMA" id="DQALVHI"/>